<dbReference type="GO" id="GO:0003677">
    <property type="term" value="F:DNA binding"/>
    <property type="evidence" value="ECO:0007669"/>
    <property type="project" value="UniProtKB-UniRule"/>
</dbReference>
<dbReference type="Pfam" id="PF00872">
    <property type="entry name" value="Transposase_mut"/>
    <property type="match status" value="1"/>
</dbReference>
<organism evidence="8 9">
    <name type="scientific">Meridianimarinicoccus roseus</name>
    <dbReference type="NCBI Taxonomy" id="2072018"/>
    <lineage>
        <taxon>Bacteria</taxon>
        <taxon>Pseudomonadati</taxon>
        <taxon>Pseudomonadota</taxon>
        <taxon>Alphaproteobacteria</taxon>
        <taxon>Rhodobacterales</taxon>
        <taxon>Paracoccaceae</taxon>
        <taxon>Meridianimarinicoccus</taxon>
    </lineage>
</organism>
<evidence type="ECO:0000256" key="6">
    <source>
        <dbReference type="RuleBase" id="RU365089"/>
    </source>
</evidence>
<reference evidence="8 9" key="1">
    <citation type="submission" date="2018-05" db="EMBL/GenBank/DDBJ databases">
        <title>Rhodobacteraceae gen. nov., sp. nov. isolated from sea water.</title>
        <authorList>
            <person name="Ren Y."/>
        </authorList>
    </citation>
    <scope>NUCLEOTIDE SEQUENCE [LARGE SCALE GENOMIC DNA]</scope>
    <source>
        <strain evidence="8 9">TG-679</strain>
    </source>
</reference>
<keyword evidence="3 6" id="KW-0815">Transposition</keyword>
<evidence type="ECO:0000256" key="7">
    <source>
        <dbReference type="SAM" id="MobiDB-lite"/>
    </source>
</evidence>
<protein>
    <recommendedName>
        <fullName evidence="6">Mutator family transposase</fullName>
    </recommendedName>
</protein>
<evidence type="ECO:0000256" key="2">
    <source>
        <dbReference type="ARBA" id="ARBA00010961"/>
    </source>
</evidence>
<accession>A0A2V2LJX0</accession>
<dbReference type="AlphaFoldDB" id="A0A2V2LJX0"/>
<name>A0A2V2LJX0_9RHOB</name>
<dbReference type="InterPro" id="IPR001207">
    <property type="entry name" value="Transposase_mutator"/>
</dbReference>
<evidence type="ECO:0000256" key="3">
    <source>
        <dbReference type="ARBA" id="ARBA00022578"/>
    </source>
</evidence>
<evidence type="ECO:0000256" key="4">
    <source>
        <dbReference type="ARBA" id="ARBA00023125"/>
    </source>
</evidence>
<sequence>MPGAPAQRCRVYFMRNALARVGKKDRPIVTATLRTAFDQDMLAASKDQWAKLIDAFDPHHPKLADLMRRAEDDILAHQSFQQEHWPKSTPRIRSSASTKRSNAEPTWSAYSQLKLPSPASVGP</sequence>
<evidence type="ECO:0000313" key="9">
    <source>
        <dbReference type="Proteomes" id="UP000245680"/>
    </source>
</evidence>
<evidence type="ECO:0000313" key="8">
    <source>
        <dbReference type="EMBL" id="PWR02133.1"/>
    </source>
</evidence>
<keyword evidence="6" id="KW-0814">Transposable element</keyword>
<feature type="compositionally biased region" description="Polar residues" evidence="7">
    <location>
        <begin position="91"/>
        <end position="111"/>
    </location>
</feature>
<keyword evidence="5 6" id="KW-0233">DNA recombination</keyword>
<evidence type="ECO:0000256" key="1">
    <source>
        <dbReference type="ARBA" id="ARBA00002190"/>
    </source>
</evidence>
<proteinExistence type="inferred from homology"/>
<comment type="similarity">
    <text evidence="2 6">Belongs to the transposase mutator family.</text>
</comment>
<evidence type="ECO:0000256" key="5">
    <source>
        <dbReference type="ARBA" id="ARBA00023172"/>
    </source>
</evidence>
<keyword evidence="9" id="KW-1185">Reference proteome</keyword>
<dbReference type="PANTHER" id="PTHR33217:SF7">
    <property type="entry name" value="TRANSPOSASE FOR INSERTION SEQUENCE ELEMENT IS1081"/>
    <property type="match status" value="1"/>
</dbReference>
<comment type="function">
    <text evidence="1 6">Required for the transposition of the insertion element.</text>
</comment>
<keyword evidence="4 6" id="KW-0238">DNA-binding</keyword>
<dbReference type="Proteomes" id="UP000245680">
    <property type="component" value="Unassembled WGS sequence"/>
</dbReference>
<dbReference type="EMBL" id="QGKU01000040">
    <property type="protein sequence ID" value="PWR02133.1"/>
    <property type="molecule type" value="Genomic_DNA"/>
</dbReference>
<dbReference type="PANTHER" id="PTHR33217">
    <property type="entry name" value="TRANSPOSASE FOR INSERTION SEQUENCE ELEMENT IS1081"/>
    <property type="match status" value="1"/>
</dbReference>
<comment type="caution">
    <text evidence="8">The sequence shown here is derived from an EMBL/GenBank/DDBJ whole genome shotgun (WGS) entry which is preliminary data.</text>
</comment>
<gene>
    <name evidence="8" type="ORF">DKT77_13345</name>
</gene>
<feature type="region of interest" description="Disordered" evidence="7">
    <location>
        <begin position="79"/>
        <end position="123"/>
    </location>
</feature>
<dbReference type="GO" id="GO:0004803">
    <property type="term" value="F:transposase activity"/>
    <property type="evidence" value="ECO:0007669"/>
    <property type="project" value="UniProtKB-UniRule"/>
</dbReference>
<dbReference type="GO" id="GO:0006313">
    <property type="term" value="P:DNA transposition"/>
    <property type="evidence" value="ECO:0007669"/>
    <property type="project" value="UniProtKB-UniRule"/>
</dbReference>